<accession>A0ABT7A3K8</accession>
<comment type="caution">
    <text evidence="3">The sequence shown here is derived from an EMBL/GenBank/DDBJ whole genome shotgun (WGS) entry which is preliminary data.</text>
</comment>
<dbReference type="InterPro" id="IPR002937">
    <property type="entry name" value="Amino_oxidase"/>
</dbReference>
<dbReference type="RefSeq" id="WP_274046344.1">
    <property type="nucleotide sequence ID" value="NZ_JANCPR020000031.1"/>
</dbReference>
<dbReference type="SUPFAM" id="SSF51905">
    <property type="entry name" value="FAD/NAD(P)-binding domain"/>
    <property type="match status" value="1"/>
</dbReference>
<feature type="domain" description="Amine oxidase" evidence="2">
    <location>
        <begin position="10"/>
        <end position="309"/>
    </location>
</feature>
<dbReference type="EMBL" id="JANCPR020000031">
    <property type="protein sequence ID" value="MDJ1135657.1"/>
    <property type="molecule type" value="Genomic_DNA"/>
</dbReference>
<reference evidence="3 4" key="1">
    <citation type="submission" date="2023-05" db="EMBL/GenBank/DDBJ databases">
        <title>Streptantibioticus silvisoli sp. nov., acidotolerant actinomycetes 1 from pine litter.</title>
        <authorList>
            <person name="Swiecimska M."/>
            <person name="Golinska P."/>
            <person name="Sangal V."/>
            <person name="Wachnowicz B."/>
            <person name="Goodfellow M."/>
        </authorList>
    </citation>
    <scope>NUCLEOTIDE SEQUENCE [LARGE SCALE GENOMIC DNA]</scope>
    <source>
        <strain evidence="3 4">DSM 42109</strain>
    </source>
</reference>
<organism evidence="3 4">
    <name type="scientific">Streptomyces iconiensis</name>
    <dbReference type="NCBI Taxonomy" id="1384038"/>
    <lineage>
        <taxon>Bacteria</taxon>
        <taxon>Bacillati</taxon>
        <taxon>Actinomycetota</taxon>
        <taxon>Actinomycetes</taxon>
        <taxon>Kitasatosporales</taxon>
        <taxon>Streptomycetaceae</taxon>
        <taxon>Streptomyces</taxon>
    </lineage>
</organism>
<dbReference type="Gene3D" id="3.50.50.60">
    <property type="entry name" value="FAD/NAD(P)-binding domain"/>
    <property type="match status" value="2"/>
</dbReference>
<protein>
    <submittedName>
        <fullName evidence="3">FAD-dependent oxidoreductase</fullName>
    </submittedName>
</protein>
<evidence type="ECO:0000313" key="4">
    <source>
        <dbReference type="Proteomes" id="UP001214441"/>
    </source>
</evidence>
<dbReference type="Pfam" id="PF01593">
    <property type="entry name" value="Amino_oxidase"/>
    <property type="match status" value="1"/>
</dbReference>
<name>A0ABT7A3K8_9ACTN</name>
<evidence type="ECO:0000259" key="2">
    <source>
        <dbReference type="Pfam" id="PF01593"/>
    </source>
</evidence>
<gene>
    <name evidence="3" type="ORF">NMN56_027630</name>
</gene>
<dbReference type="InterPro" id="IPR050464">
    <property type="entry name" value="Zeta_carotene_desat/Oxidored"/>
</dbReference>
<feature type="region of interest" description="Disordered" evidence="1">
    <location>
        <begin position="105"/>
        <end position="126"/>
    </location>
</feature>
<sequence>MRIAVIGAGISGLSAAWLLAPEHEVTVYESRPRSGGNVLSVPVPVPVSVPDPGAEGQRTVLVDSGAQHLSPVDFLAHRALRRLLGIGTGDEVSAPLSLTVTTHGTATPSLVTPDAGNDARTGRSPVTGRTWQHVQEFLGAAAEPGPGQGDPSVTVEQLTRTLGTPAAVRDHVLLPWLASFVGCRSGDAAAMPARIAAAWALMSPPDRPDVAARWANLTGGLQTVTTRLAASLGDRLRLGCPVTSLSAAGDGGSAPIHVTTPESGEETYDRAVVALPAEAAAQLLDDQPAYAVIGARLRQLPYVPVTVALHRDPAHMPADRRHWSAVNVTSHGGWGETTYWFGPSLGVDIFKSWITHRAAPSHELHRENYRQLLLTADAVRARDELRARSGSPHLQLAGSYMHDVDSQEAAVRSAVSAVERIAPDTVRMGELRAELTRVTPEGTAR</sequence>
<dbReference type="Gene3D" id="3.90.660.20">
    <property type="entry name" value="Protoporphyrinogen oxidase, mitochondrial, domain 2"/>
    <property type="match status" value="1"/>
</dbReference>
<dbReference type="InterPro" id="IPR036188">
    <property type="entry name" value="FAD/NAD-bd_sf"/>
</dbReference>
<keyword evidence="4" id="KW-1185">Reference proteome</keyword>
<dbReference type="PANTHER" id="PTHR42923">
    <property type="entry name" value="PROTOPORPHYRINOGEN OXIDASE"/>
    <property type="match status" value="1"/>
</dbReference>
<dbReference type="Proteomes" id="UP001214441">
    <property type="component" value="Unassembled WGS sequence"/>
</dbReference>
<evidence type="ECO:0000313" key="3">
    <source>
        <dbReference type="EMBL" id="MDJ1135657.1"/>
    </source>
</evidence>
<evidence type="ECO:0000256" key="1">
    <source>
        <dbReference type="SAM" id="MobiDB-lite"/>
    </source>
</evidence>
<proteinExistence type="predicted"/>